<dbReference type="Proteomes" id="UP000275356">
    <property type="component" value="Unassembled WGS sequence"/>
</dbReference>
<dbReference type="SUPFAM" id="SSF51735">
    <property type="entry name" value="NAD(P)-binding Rossmann-fold domains"/>
    <property type="match status" value="1"/>
</dbReference>
<feature type="domain" description="Enoyl reductase (ER)" evidence="1">
    <location>
        <begin position="21"/>
        <end position="328"/>
    </location>
</feature>
<dbReference type="InterPro" id="IPR036291">
    <property type="entry name" value="NAD(P)-bd_dom_sf"/>
</dbReference>
<dbReference type="PANTHER" id="PTHR45033">
    <property type="match status" value="1"/>
</dbReference>
<dbReference type="SUPFAM" id="SSF50129">
    <property type="entry name" value="GroES-like"/>
    <property type="match status" value="1"/>
</dbReference>
<dbReference type="AlphaFoldDB" id="A0A3N2D7E4"/>
<proteinExistence type="predicted"/>
<gene>
    <name evidence="2" type="ORF">EDD28_0259</name>
</gene>
<reference evidence="2 3" key="1">
    <citation type="submission" date="2018-11" db="EMBL/GenBank/DDBJ databases">
        <title>Sequencing the genomes of 1000 actinobacteria strains.</title>
        <authorList>
            <person name="Klenk H.-P."/>
        </authorList>
    </citation>
    <scope>NUCLEOTIDE SEQUENCE [LARGE SCALE GENOMIC DNA]</scope>
    <source>
        <strain evidence="2 3">DSM 13521</strain>
    </source>
</reference>
<dbReference type="Gene3D" id="3.40.50.720">
    <property type="entry name" value="NAD(P)-binding Rossmann-like Domain"/>
    <property type="match status" value="1"/>
</dbReference>
<dbReference type="RefSeq" id="WP_123737983.1">
    <property type="nucleotide sequence ID" value="NZ_RKHQ01000001.1"/>
</dbReference>
<dbReference type="InterPro" id="IPR013154">
    <property type="entry name" value="ADH-like_N"/>
</dbReference>
<dbReference type="InterPro" id="IPR013149">
    <property type="entry name" value="ADH-like_C"/>
</dbReference>
<dbReference type="GO" id="GO:0016491">
    <property type="term" value="F:oxidoreductase activity"/>
    <property type="evidence" value="ECO:0007669"/>
    <property type="project" value="InterPro"/>
</dbReference>
<dbReference type="EMBL" id="RKHQ01000001">
    <property type="protein sequence ID" value="ROR95697.1"/>
    <property type="molecule type" value="Genomic_DNA"/>
</dbReference>
<dbReference type="Pfam" id="PF08240">
    <property type="entry name" value="ADH_N"/>
    <property type="match status" value="1"/>
</dbReference>
<dbReference type="InterPro" id="IPR052711">
    <property type="entry name" value="Zinc_ADH-like"/>
</dbReference>
<dbReference type="Pfam" id="PF00107">
    <property type="entry name" value="ADH_zinc_N"/>
    <property type="match status" value="1"/>
</dbReference>
<dbReference type="OrthoDB" id="9787435at2"/>
<evidence type="ECO:0000313" key="2">
    <source>
        <dbReference type="EMBL" id="ROR95697.1"/>
    </source>
</evidence>
<evidence type="ECO:0000259" key="1">
    <source>
        <dbReference type="SMART" id="SM00829"/>
    </source>
</evidence>
<evidence type="ECO:0000313" key="3">
    <source>
        <dbReference type="Proteomes" id="UP000275356"/>
    </source>
</evidence>
<name>A0A3N2D7E4_9MICO</name>
<sequence>MSESSRSSAVVVESFRPDDPGVGARLASVELHRPEPGWIPVTVEAASLNHHDVWSCRGVGLRESQLPMVLGTDATGTLEDGTPVIVHGVVTSPTWRGDETLDPTRSLLSERYPGTLAERVWVPEGNVVARPAGLSAHEAACLPTAYLTAYRLLFTAAGLRPGQSVLVQGAGGGVATACILLARAAGLRVLVTSRSESRAERARELGAHVVVESGARLPHLVDAVIETVGKATWSHSLRSLVPGGVVAVAGATTGPDADADLNRVFFKGLRVVGSTMGTRVELERLVSLLVATGVRPLVDRVVPLDGVPGSDGALAALAAGEVIGKVVVDVA</sequence>
<accession>A0A3N2D7E4</accession>
<keyword evidence="3" id="KW-1185">Reference proteome</keyword>
<dbReference type="InterPro" id="IPR011032">
    <property type="entry name" value="GroES-like_sf"/>
</dbReference>
<dbReference type="PANTHER" id="PTHR45033:SF3">
    <property type="entry name" value="DEHYDROGENASE, PUTATIVE (AFU_ORTHOLOGUE AFUA_2G13270)-RELATED"/>
    <property type="match status" value="1"/>
</dbReference>
<organism evidence="2 3">
    <name type="scientific">Salana multivorans</name>
    <dbReference type="NCBI Taxonomy" id="120377"/>
    <lineage>
        <taxon>Bacteria</taxon>
        <taxon>Bacillati</taxon>
        <taxon>Actinomycetota</taxon>
        <taxon>Actinomycetes</taxon>
        <taxon>Micrococcales</taxon>
        <taxon>Beutenbergiaceae</taxon>
        <taxon>Salana</taxon>
    </lineage>
</organism>
<comment type="caution">
    <text evidence="2">The sequence shown here is derived from an EMBL/GenBank/DDBJ whole genome shotgun (WGS) entry which is preliminary data.</text>
</comment>
<dbReference type="Gene3D" id="3.90.180.10">
    <property type="entry name" value="Medium-chain alcohol dehydrogenases, catalytic domain"/>
    <property type="match status" value="1"/>
</dbReference>
<dbReference type="InterPro" id="IPR020843">
    <property type="entry name" value="ER"/>
</dbReference>
<dbReference type="SMART" id="SM00829">
    <property type="entry name" value="PKS_ER"/>
    <property type="match status" value="1"/>
</dbReference>
<protein>
    <submittedName>
        <fullName evidence="2">D-arabinose 1-dehydrogenase-like Zn-dependent alcohol dehydrogenase</fullName>
    </submittedName>
</protein>